<keyword evidence="2" id="KW-1185">Reference proteome</keyword>
<dbReference type="InParanoid" id="H2XRK1"/>
<sequence length="64" mass="7948">MQLRKKIHTDQLDLGCGDHRRKREHRTEILEKRTLLFYHLRKHIVEKTADHQMNDYYFRPCKIS</sequence>
<protein>
    <submittedName>
        <fullName evidence="1">Uncharacterized protein</fullName>
    </submittedName>
</protein>
<dbReference type="HOGENOM" id="CLU_2866960_0_0_1"/>
<dbReference type="Proteomes" id="UP000008144">
    <property type="component" value="Chromosome 12"/>
</dbReference>
<reference evidence="1" key="2">
    <citation type="journal article" date="2008" name="Genome Biol.">
        <title>Improved genome assembly and evidence-based global gene model set for the chordate Ciona intestinalis: new insight into intron and operon populations.</title>
        <authorList>
            <person name="Satou Y."/>
            <person name="Mineta K."/>
            <person name="Ogasawara M."/>
            <person name="Sasakura Y."/>
            <person name="Shoguchi E."/>
            <person name="Ueno K."/>
            <person name="Yamada L."/>
            <person name="Matsumoto J."/>
            <person name="Wasserscheid J."/>
            <person name="Dewar K."/>
            <person name="Wiley G.B."/>
            <person name="Macmil S.L."/>
            <person name="Roe B.A."/>
            <person name="Zeller R.W."/>
            <person name="Hastings K.E."/>
            <person name="Lemaire P."/>
            <person name="Lindquist E."/>
            <person name="Endo T."/>
            <person name="Hotta K."/>
            <person name="Inaba K."/>
        </authorList>
    </citation>
    <scope>NUCLEOTIDE SEQUENCE [LARGE SCALE GENOMIC DNA]</scope>
    <source>
        <strain evidence="1">wild type</strain>
    </source>
</reference>
<accession>H2XRK1</accession>
<proteinExistence type="predicted"/>
<evidence type="ECO:0000313" key="1">
    <source>
        <dbReference type="Ensembl" id="ENSCINP00000032285.1"/>
    </source>
</evidence>
<evidence type="ECO:0000313" key="2">
    <source>
        <dbReference type="Proteomes" id="UP000008144"/>
    </source>
</evidence>
<dbReference type="EMBL" id="EAAA01001006">
    <property type="status" value="NOT_ANNOTATED_CDS"/>
    <property type="molecule type" value="Genomic_DNA"/>
</dbReference>
<dbReference type="Ensembl" id="ENSCINT00000034359.1">
    <property type="protein sequence ID" value="ENSCINP00000032285.1"/>
    <property type="gene ID" value="ENSCING00000021505.1"/>
</dbReference>
<reference evidence="1" key="3">
    <citation type="submission" date="2025-08" db="UniProtKB">
        <authorList>
            <consortium name="Ensembl"/>
        </authorList>
    </citation>
    <scope>IDENTIFICATION</scope>
</reference>
<reference evidence="2" key="1">
    <citation type="journal article" date="2002" name="Science">
        <title>The draft genome of Ciona intestinalis: insights into chordate and vertebrate origins.</title>
        <authorList>
            <person name="Dehal P."/>
            <person name="Satou Y."/>
            <person name="Campbell R.K."/>
            <person name="Chapman J."/>
            <person name="Degnan B."/>
            <person name="De Tomaso A."/>
            <person name="Davidson B."/>
            <person name="Di Gregorio A."/>
            <person name="Gelpke M."/>
            <person name="Goodstein D.M."/>
            <person name="Harafuji N."/>
            <person name="Hastings K.E."/>
            <person name="Ho I."/>
            <person name="Hotta K."/>
            <person name="Huang W."/>
            <person name="Kawashima T."/>
            <person name="Lemaire P."/>
            <person name="Martinez D."/>
            <person name="Meinertzhagen I.A."/>
            <person name="Necula S."/>
            <person name="Nonaka M."/>
            <person name="Putnam N."/>
            <person name="Rash S."/>
            <person name="Saiga H."/>
            <person name="Satake M."/>
            <person name="Terry A."/>
            <person name="Yamada L."/>
            <person name="Wang H.G."/>
            <person name="Awazu S."/>
            <person name="Azumi K."/>
            <person name="Boore J."/>
            <person name="Branno M."/>
            <person name="Chin-Bow S."/>
            <person name="DeSantis R."/>
            <person name="Doyle S."/>
            <person name="Francino P."/>
            <person name="Keys D.N."/>
            <person name="Haga S."/>
            <person name="Hayashi H."/>
            <person name="Hino K."/>
            <person name="Imai K.S."/>
            <person name="Inaba K."/>
            <person name="Kano S."/>
            <person name="Kobayashi K."/>
            <person name="Kobayashi M."/>
            <person name="Lee B.I."/>
            <person name="Makabe K.W."/>
            <person name="Manohar C."/>
            <person name="Matassi G."/>
            <person name="Medina M."/>
            <person name="Mochizuki Y."/>
            <person name="Mount S."/>
            <person name="Morishita T."/>
            <person name="Miura S."/>
            <person name="Nakayama A."/>
            <person name="Nishizaka S."/>
            <person name="Nomoto H."/>
            <person name="Ohta F."/>
            <person name="Oishi K."/>
            <person name="Rigoutsos I."/>
            <person name="Sano M."/>
            <person name="Sasaki A."/>
            <person name="Sasakura Y."/>
            <person name="Shoguchi E."/>
            <person name="Shin-i T."/>
            <person name="Spagnuolo A."/>
            <person name="Stainier D."/>
            <person name="Suzuki M.M."/>
            <person name="Tassy O."/>
            <person name="Takatori N."/>
            <person name="Tokuoka M."/>
            <person name="Yagi K."/>
            <person name="Yoshizaki F."/>
            <person name="Wada S."/>
            <person name="Zhang C."/>
            <person name="Hyatt P.D."/>
            <person name="Larimer F."/>
            <person name="Detter C."/>
            <person name="Doggett N."/>
            <person name="Glavina T."/>
            <person name="Hawkins T."/>
            <person name="Richardson P."/>
            <person name="Lucas S."/>
            <person name="Kohara Y."/>
            <person name="Levine M."/>
            <person name="Satoh N."/>
            <person name="Rokhsar D.S."/>
        </authorList>
    </citation>
    <scope>NUCLEOTIDE SEQUENCE [LARGE SCALE GENOMIC DNA]</scope>
</reference>
<dbReference type="AlphaFoldDB" id="H2XRK1"/>
<reference evidence="1" key="4">
    <citation type="submission" date="2025-09" db="UniProtKB">
        <authorList>
            <consortium name="Ensembl"/>
        </authorList>
    </citation>
    <scope>IDENTIFICATION</scope>
</reference>
<organism evidence="1 2">
    <name type="scientific">Ciona intestinalis</name>
    <name type="common">Transparent sea squirt</name>
    <name type="synonym">Ascidia intestinalis</name>
    <dbReference type="NCBI Taxonomy" id="7719"/>
    <lineage>
        <taxon>Eukaryota</taxon>
        <taxon>Metazoa</taxon>
        <taxon>Chordata</taxon>
        <taxon>Tunicata</taxon>
        <taxon>Ascidiacea</taxon>
        <taxon>Phlebobranchia</taxon>
        <taxon>Cionidae</taxon>
        <taxon>Ciona</taxon>
    </lineage>
</organism>
<name>H2XRK1_CIOIN</name>